<dbReference type="OrthoDB" id="9807069at2"/>
<keyword evidence="2" id="KW-0238">DNA-binding</keyword>
<dbReference type="AlphaFoldDB" id="A0A0R0D580"/>
<evidence type="ECO:0000313" key="5">
    <source>
        <dbReference type="EMBL" id="KRG72408.1"/>
    </source>
</evidence>
<protein>
    <recommendedName>
        <fullName evidence="4">HTH hxlR-type domain-containing protein</fullName>
    </recommendedName>
</protein>
<dbReference type="InterPro" id="IPR002577">
    <property type="entry name" value="HTH_HxlR"/>
</dbReference>
<dbReference type="PATRIC" id="fig|405446.3.peg.2597"/>
<name>A0A0R0D580_9GAMM</name>
<proteinExistence type="predicted"/>
<dbReference type="PANTHER" id="PTHR33204:SF18">
    <property type="entry name" value="TRANSCRIPTIONAL REGULATORY PROTEIN"/>
    <property type="match status" value="1"/>
</dbReference>
<evidence type="ECO:0000256" key="3">
    <source>
        <dbReference type="ARBA" id="ARBA00023163"/>
    </source>
</evidence>
<comment type="caution">
    <text evidence="5">The sequence shown here is derived from an EMBL/GenBank/DDBJ whole genome shotgun (WGS) entry which is preliminary data.</text>
</comment>
<reference evidence="5 6" key="1">
    <citation type="submission" date="2015-05" db="EMBL/GenBank/DDBJ databases">
        <title>Genome sequencing and analysis of members of genus Stenotrophomonas.</title>
        <authorList>
            <person name="Patil P.P."/>
            <person name="Midha S."/>
            <person name="Patil P.B."/>
        </authorList>
    </citation>
    <scope>NUCLEOTIDE SEQUENCE [LARGE SCALE GENOMIC DNA]</scope>
    <source>
        <strain evidence="5 6">DSM 18941</strain>
    </source>
</reference>
<dbReference type="InterPro" id="IPR036390">
    <property type="entry name" value="WH_DNA-bd_sf"/>
</dbReference>
<keyword evidence="3" id="KW-0804">Transcription</keyword>
<feature type="domain" description="HTH hxlR-type" evidence="4">
    <location>
        <begin position="12"/>
        <end position="109"/>
    </location>
</feature>
<accession>A0A0R0D580</accession>
<keyword evidence="1" id="KW-0805">Transcription regulation</keyword>
<dbReference type="Gene3D" id="1.10.10.10">
    <property type="entry name" value="Winged helix-like DNA-binding domain superfamily/Winged helix DNA-binding domain"/>
    <property type="match status" value="1"/>
</dbReference>
<evidence type="ECO:0000256" key="2">
    <source>
        <dbReference type="ARBA" id="ARBA00023125"/>
    </source>
</evidence>
<organism evidence="5 6">
    <name type="scientific">Stenotrophomonas terrae</name>
    <dbReference type="NCBI Taxonomy" id="405446"/>
    <lineage>
        <taxon>Bacteria</taxon>
        <taxon>Pseudomonadati</taxon>
        <taxon>Pseudomonadota</taxon>
        <taxon>Gammaproteobacteria</taxon>
        <taxon>Lysobacterales</taxon>
        <taxon>Lysobacteraceae</taxon>
        <taxon>Stenotrophomonas</taxon>
    </lineage>
</organism>
<dbReference type="InterPro" id="IPR036388">
    <property type="entry name" value="WH-like_DNA-bd_sf"/>
</dbReference>
<dbReference type="PROSITE" id="PS51118">
    <property type="entry name" value="HTH_HXLR"/>
    <property type="match status" value="1"/>
</dbReference>
<dbReference type="GO" id="GO:0003677">
    <property type="term" value="F:DNA binding"/>
    <property type="evidence" value="ECO:0007669"/>
    <property type="project" value="UniProtKB-KW"/>
</dbReference>
<dbReference type="EMBL" id="LDJJ01000005">
    <property type="protein sequence ID" value="KRG72408.1"/>
    <property type="molecule type" value="Genomic_DNA"/>
</dbReference>
<dbReference type="PANTHER" id="PTHR33204">
    <property type="entry name" value="TRANSCRIPTIONAL REGULATOR, MARR FAMILY"/>
    <property type="match status" value="1"/>
</dbReference>
<sequence>MSRRNLESDSPCPVARSLDLVGDRWSLLILRDAFDGVRRFGDFQRSLGVARNILTDRLRKLVDADILQLHAASDGTAYQEYVLTPKGESLFPILVALRQWGEQHLYQRGERHSQLLDNRTGKPVPLMRLHGSDGAVLAATDTRVRKLA</sequence>
<evidence type="ECO:0000259" key="4">
    <source>
        <dbReference type="PROSITE" id="PS51118"/>
    </source>
</evidence>
<keyword evidence="6" id="KW-1185">Reference proteome</keyword>
<gene>
    <name evidence="5" type="ORF">ABB27_01775</name>
</gene>
<dbReference type="Pfam" id="PF01638">
    <property type="entry name" value="HxlR"/>
    <property type="match status" value="1"/>
</dbReference>
<dbReference type="SUPFAM" id="SSF46785">
    <property type="entry name" value="Winged helix' DNA-binding domain"/>
    <property type="match status" value="1"/>
</dbReference>
<evidence type="ECO:0000313" key="6">
    <source>
        <dbReference type="Proteomes" id="UP000051863"/>
    </source>
</evidence>
<evidence type="ECO:0000256" key="1">
    <source>
        <dbReference type="ARBA" id="ARBA00023015"/>
    </source>
</evidence>
<dbReference type="Proteomes" id="UP000051863">
    <property type="component" value="Unassembled WGS sequence"/>
</dbReference>